<dbReference type="AlphaFoldDB" id="A0A927N1I7"/>
<reference evidence="2" key="1">
    <citation type="submission" date="2020-10" db="EMBL/GenBank/DDBJ databases">
        <title>Sequencing the genomes of 1000 actinobacteria strains.</title>
        <authorList>
            <person name="Klenk H.-P."/>
        </authorList>
    </citation>
    <scope>NUCLEOTIDE SEQUENCE</scope>
    <source>
        <strain evidence="2">DSM 45354</strain>
    </source>
</reference>
<sequence>MAARSDLISDGANFRTPWLWDHIVLARTDDLFGTVDGQTLAEAAEPTGRSPSSLGLGLCREGGNRVQVVLRYRTEVDMRTFLRYDHAGGWPGSRKDGDQQTDARPGQVIRAGR</sequence>
<feature type="region of interest" description="Disordered" evidence="1">
    <location>
        <begin position="86"/>
        <end position="113"/>
    </location>
</feature>
<evidence type="ECO:0000313" key="2">
    <source>
        <dbReference type="EMBL" id="MBE1608593.1"/>
    </source>
</evidence>
<proteinExistence type="predicted"/>
<dbReference type="EMBL" id="JADBEM010000001">
    <property type="protein sequence ID" value="MBE1608593.1"/>
    <property type="molecule type" value="Genomic_DNA"/>
</dbReference>
<name>A0A927N1I7_9ACTN</name>
<organism evidence="2 3">
    <name type="scientific">Actinopolymorpha pittospori</name>
    <dbReference type="NCBI Taxonomy" id="648752"/>
    <lineage>
        <taxon>Bacteria</taxon>
        <taxon>Bacillati</taxon>
        <taxon>Actinomycetota</taxon>
        <taxon>Actinomycetes</taxon>
        <taxon>Propionibacteriales</taxon>
        <taxon>Actinopolymorphaceae</taxon>
        <taxon>Actinopolymorpha</taxon>
    </lineage>
</organism>
<keyword evidence="3" id="KW-1185">Reference proteome</keyword>
<dbReference type="RefSeq" id="WP_192752347.1">
    <property type="nucleotide sequence ID" value="NZ_BAABJL010000029.1"/>
</dbReference>
<evidence type="ECO:0000313" key="3">
    <source>
        <dbReference type="Proteomes" id="UP000638648"/>
    </source>
</evidence>
<evidence type="ECO:0000256" key="1">
    <source>
        <dbReference type="SAM" id="MobiDB-lite"/>
    </source>
</evidence>
<gene>
    <name evidence="2" type="ORF">HEB94_005441</name>
</gene>
<accession>A0A927N1I7</accession>
<protein>
    <submittedName>
        <fullName evidence="2">Uncharacterized protein</fullName>
    </submittedName>
</protein>
<comment type="caution">
    <text evidence="2">The sequence shown here is derived from an EMBL/GenBank/DDBJ whole genome shotgun (WGS) entry which is preliminary data.</text>
</comment>
<dbReference type="Proteomes" id="UP000638648">
    <property type="component" value="Unassembled WGS sequence"/>
</dbReference>